<reference evidence="2 3" key="1">
    <citation type="submission" date="2020-08" db="EMBL/GenBank/DDBJ databases">
        <title>Genomic Encyclopedia of Type Strains, Phase IV (KMG-IV): sequencing the most valuable type-strain genomes for metagenomic binning, comparative biology and taxonomic classification.</title>
        <authorList>
            <person name="Goeker M."/>
        </authorList>
    </citation>
    <scope>NUCLEOTIDE SEQUENCE [LARGE SCALE GENOMIC DNA]</scope>
    <source>
        <strain evidence="2 3">DSM 17454</strain>
    </source>
</reference>
<accession>A0A8E1WLW1</accession>
<feature type="domain" description="DUF6894" evidence="1">
    <location>
        <begin position="94"/>
        <end position="159"/>
    </location>
</feature>
<evidence type="ECO:0000259" key="1">
    <source>
        <dbReference type="Pfam" id="PF21834"/>
    </source>
</evidence>
<dbReference type="Proteomes" id="UP000532373">
    <property type="component" value="Unassembled WGS sequence"/>
</dbReference>
<protein>
    <recommendedName>
        <fullName evidence="1">DUF6894 domain-containing protein</fullName>
    </recommendedName>
</protein>
<evidence type="ECO:0000313" key="3">
    <source>
        <dbReference type="Proteomes" id="UP000532373"/>
    </source>
</evidence>
<organism evidence="2 3">
    <name type="scientific">Aminobacter carboxidus</name>
    <dbReference type="NCBI Taxonomy" id="376165"/>
    <lineage>
        <taxon>Bacteria</taxon>
        <taxon>Pseudomonadati</taxon>
        <taxon>Pseudomonadota</taxon>
        <taxon>Alphaproteobacteria</taxon>
        <taxon>Hyphomicrobiales</taxon>
        <taxon>Phyllobacteriaceae</taxon>
        <taxon>Aminobacter</taxon>
    </lineage>
</organism>
<name>A0A8E1WLW1_9HYPH</name>
<sequence>MQVTWTEIEQDLSAEAYPILRVMFKGEGGECVIVDMADVDALAGDEEAAIERAKAVLVRTATFDTAVNDYDAQSNGNFDQVTKTQVTDRDGGIYVFEYRDGDGSRRVPPSMMPSLEAAREEALRCAVELLADFDLNTGPIPDWLIRIYDGHGNLLAVVDVHQADAARQTADRKADSGDGS</sequence>
<dbReference type="Pfam" id="PF21834">
    <property type="entry name" value="DUF6894"/>
    <property type="match status" value="1"/>
</dbReference>
<proteinExistence type="predicted"/>
<dbReference type="EMBL" id="JACHGI010000020">
    <property type="protein sequence ID" value="MBB6469886.1"/>
    <property type="molecule type" value="Genomic_DNA"/>
</dbReference>
<gene>
    <name evidence="2" type="ORF">HNQ96_005780</name>
</gene>
<comment type="caution">
    <text evidence="2">The sequence shown here is derived from an EMBL/GenBank/DDBJ whole genome shotgun (WGS) entry which is preliminary data.</text>
</comment>
<dbReference type="AlphaFoldDB" id="A0A8E1WLW1"/>
<dbReference type="RefSeq" id="WP_246471421.1">
    <property type="nucleotide sequence ID" value="NZ_JACHGI010000020.1"/>
</dbReference>
<dbReference type="InterPro" id="IPR054189">
    <property type="entry name" value="DUF6894"/>
</dbReference>
<evidence type="ECO:0000313" key="2">
    <source>
        <dbReference type="EMBL" id="MBB6469886.1"/>
    </source>
</evidence>